<dbReference type="EMBL" id="JAUSTQ010000005">
    <property type="protein sequence ID" value="MDQ0159503.1"/>
    <property type="molecule type" value="Genomic_DNA"/>
</dbReference>
<name>A0ABT9VEX1_9BACI</name>
<reference evidence="1 2" key="1">
    <citation type="submission" date="2023-07" db="EMBL/GenBank/DDBJ databases">
        <title>Genomic Encyclopedia of Type Strains, Phase IV (KMG-IV): sequencing the most valuable type-strain genomes for metagenomic binning, comparative biology and taxonomic classification.</title>
        <authorList>
            <person name="Goeker M."/>
        </authorList>
    </citation>
    <scope>NUCLEOTIDE SEQUENCE [LARGE SCALE GENOMIC DNA]</scope>
    <source>
        <strain evidence="1 2">DSM 16460</strain>
    </source>
</reference>
<evidence type="ECO:0000313" key="1">
    <source>
        <dbReference type="EMBL" id="MDQ0159503.1"/>
    </source>
</evidence>
<proteinExistence type="predicted"/>
<comment type="caution">
    <text evidence="1">The sequence shown here is derived from an EMBL/GenBank/DDBJ whole genome shotgun (WGS) entry which is preliminary data.</text>
</comment>
<organism evidence="1 2">
    <name type="scientific">Alkalibacillus salilacus</name>
    <dbReference type="NCBI Taxonomy" id="284582"/>
    <lineage>
        <taxon>Bacteria</taxon>
        <taxon>Bacillati</taxon>
        <taxon>Bacillota</taxon>
        <taxon>Bacilli</taxon>
        <taxon>Bacillales</taxon>
        <taxon>Bacillaceae</taxon>
        <taxon>Alkalibacillus</taxon>
    </lineage>
</organism>
<dbReference type="Proteomes" id="UP001224359">
    <property type="component" value="Unassembled WGS sequence"/>
</dbReference>
<dbReference type="RefSeq" id="WP_306976029.1">
    <property type="nucleotide sequence ID" value="NZ_JAUSTQ010000005.1"/>
</dbReference>
<evidence type="ECO:0008006" key="3">
    <source>
        <dbReference type="Google" id="ProtNLM"/>
    </source>
</evidence>
<protein>
    <recommendedName>
        <fullName evidence="3">DUF2268 domain-containing protein</fullName>
    </recommendedName>
</protein>
<sequence>MEFINFAYSQINCNEQNFIHHPFFREYLKVFNSNDDFHKNVNELTKNYSTNDINGSIEFLRTLTAEMFYSINDSLRLDFEVGVVVFIGDCSYDGHGILFDGKPYVFLDLSAIIPRLNIYNLNTFITHELIHSIHYFINPDFYRGNFKSIEEKYYKLIFAEGIATKLSSELTNDSDEQIYWFGFLDAMKVKNWINNCEKMKSEIGKEIKNAINTEAFDNALNNKLFSIEDFEKLDMYRVGYYYGAKIVGQFLEHKTIDEVLRLNYAEARKYINDYFSEDVD</sequence>
<accession>A0ABT9VEX1</accession>
<keyword evidence="2" id="KW-1185">Reference proteome</keyword>
<gene>
    <name evidence="1" type="ORF">J2S77_001487</name>
</gene>
<evidence type="ECO:0000313" key="2">
    <source>
        <dbReference type="Proteomes" id="UP001224359"/>
    </source>
</evidence>